<protein>
    <submittedName>
        <fullName evidence="13">Serine protease, subtilisin family</fullName>
    </submittedName>
</protein>
<dbReference type="SUPFAM" id="SSF52743">
    <property type="entry name" value="Subtilisin-like"/>
    <property type="match status" value="1"/>
</dbReference>
<reference evidence="13 14" key="1">
    <citation type="submission" date="2016-11" db="EMBL/GenBank/DDBJ databases">
        <authorList>
            <person name="Jaros S."/>
            <person name="Januszkiewicz K."/>
            <person name="Wedrychowicz H."/>
        </authorList>
    </citation>
    <scope>NUCLEOTIDE SEQUENCE [LARGE SCALE GENOMIC DNA]</scope>
    <source>
        <strain evidence="13 14">DSM 15480</strain>
    </source>
</reference>
<dbReference type="EMBL" id="FQZY01000032">
    <property type="protein sequence ID" value="SHK15739.1"/>
    <property type="molecule type" value="Genomic_DNA"/>
</dbReference>
<dbReference type="SUPFAM" id="SSF54001">
    <property type="entry name" value="Cysteine proteinases"/>
    <property type="match status" value="1"/>
</dbReference>
<feature type="compositionally biased region" description="Basic and acidic residues" evidence="10">
    <location>
        <begin position="554"/>
        <end position="568"/>
    </location>
</feature>
<accession>A0A1M6Q626</accession>
<evidence type="ECO:0000256" key="11">
    <source>
        <dbReference type="SAM" id="SignalP"/>
    </source>
</evidence>
<dbReference type="RefSeq" id="WP_073110582.1">
    <property type="nucleotide sequence ID" value="NZ_FQZY01000032.1"/>
</dbReference>
<dbReference type="STRING" id="1121950.SAMN02745243_02327"/>
<feature type="compositionally biased region" description="Acidic residues" evidence="10">
    <location>
        <begin position="76"/>
        <end position="112"/>
    </location>
</feature>
<evidence type="ECO:0000256" key="2">
    <source>
        <dbReference type="ARBA" id="ARBA00011073"/>
    </source>
</evidence>
<evidence type="ECO:0000256" key="8">
    <source>
        <dbReference type="PROSITE-ProRule" id="PRU01240"/>
    </source>
</evidence>
<name>A0A1M6Q626_9FIRM</name>
<dbReference type="InterPro" id="IPR000209">
    <property type="entry name" value="Peptidase_S8/S53_dom"/>
</dbReference>
<evidence type="ECO:0000256" key="7">
    <source>
        <dbReference type="PIRSR" id="PIRSR615500-1"/>
    </source>
</evidence>
<dbReference type="Pfam" id="PF08481">
    <property type="entry name" value="GBS_Bsp-like"/>
    <property type="match status" value="6"/>
</dbReference>
<dbReference type="InterPro" id="IPR013688">
    <property type="entry name" value="GBS_Bsp-like"/>
</dbReference>
<gene>
    <name evidence="13" type="ORF">SAMN02745243_02327</name>
</gene>
<dbReference type="InterPro" id="IPR050131">
    <property type="entry name" value="Peptidase_S8_subtilisin-like"/>
</dbReference>
<feature type="chain" id="PRO_5012884068" evidence="11">
    <location>
        <begin position="31"/>
        <end position="1292"/>
    </location>
</feature>
<dbReference type="PROSITE" id="PS00138">
    <property type="entry name" value="SUBTILASE_SER"/>
    <property type="match status" value="1"/>
</dbReference>
<feature type="region of interest" description="Disordered" evidence="10">
    <location>
        <begin position="546"/>
        <end position="583"/>
    </location>
</feature>
<dbReference type="InterPro" id="IPR022398">
    <property type="entry name" value="Peptidase_S8_His-AS"/>
</dbReference>
<evidence type="ECO:0000256" key="10">
    <source>
        <dbReference type="SAM" id="MobiDB-lite"/>
    </source>
</evidence>
<dbReference type="GO" id="GO:0004252">
    <property type="term" value="F:serine-type endopeptidase activity"/>
    <property type="evidence" value="ECO:0007669"/>
    <property type="project" value="UniProtKB-UniRule"/>
</dbReference>
<dbReference type="InterPro" id="IPR054399">
    <property type="entry name" value="Fervidolysin-like_N_prodom"/>
</dbReference>
<feature type="active site" description="Charge relay system" evidence="7 8">
    <location>
        <position position="311"/>
    </location>
</feature>
<dbReference type="GO" id="GO:0006508">
    <property type="term" value="P:proteolysis"/>
    <property type="evidence" value="ECO:0007669"/>
    <property type="project" value="UniProtKB-KW"/>
</dbReference>
<dbReference type="InterPro" id="IPR015500">
    <property type="entry name" value="Peptidase_S8_subtilisin-rel"/>
</dbReference>
<feature type="signal peptide" evidence="11">
    <location>
        <begin position="1"/>
        <end position="30"/>
    </location>
</feature>
<dbReference type="InterPro" id="IPR000064">
    <property type="entry name" value="NLP_P60_dom"/>
</dbReference>
<dbReference type="PROSITE" id="PS00136">
    <property type="entry name" value="SUBTILASE_ASP"/>
    <property type="match status" value="1"/>
</dbReference>
<dbReference type="InterPro" id="IPR038765">
    <property type="entry name" value="Papain-like_cys_pep_sf"/>
</dbReference>
<dbReference type="InterPro" id="IPR023828">
    <property type="entry name" value="Peptidase_S8_Ser-AS"/>
</dbReference>
<dbReference type="PANTHER" id="PTHR43806">
    <property type="entry name" value="PEPTIDASE S8"/>
    <property type="match status" value="1"/>
</dbReference>
<comment type="similarity">
    <text evidence="1">Belongs to the peptidase C40 family.</text>
</comment>
<organism evidence="13 14">
    <name type="scientific">Hespellia stercorisuis DSM 15480</name>
    <dbReference type="NCBI Taxonomy" id="1121950"/>
    <lineage>
        <taxon>Bacteria</taxon>
        <taxon>Bacillati</taxon>
        <taxon>Bacillota</taxon>
        <taxon>Clostridia</taxon>
        <taxon>Lachnospirales</taxon>
        <taxon>Lachnospiraceae</taxon>
        <taxon>Hespellia</taxon>
    </lineage>
</organism>
<evidence type="ECO:0000256" key="1">
    <source>
        <dbReference type="ARBA" id="ARBA00007074"/>
    </source>
</evidence>
<keyword evidence="11" id="KW-0732">Signal</keyword>
<keyword evidence="4 8" id="KW-0378">Hydrolase</keyword>
<feature type="active site" description="Charge relay system" evidence="7 8">
    <location>
        <position position="258"/>
    </location>
</feature>
<keyword evidence="3 8" id="KW-0645">Protease</keyword>
<dbReference type="Proteomes" id="UP000184301">
    <property type="component" value="Unassembled WGS sequence"/>
</dbReference>
<dbReference type="PROSITE" id="PS51892">
    <property type="entry name" value="SUBTILASE"/>
    <property type="match status" value="1"/>
</dbReference>
<dbReference type="PANTHER" id="PTHR43806:SF11">
    <property type="entry name" value="CEREVISIN-RELATED"/>
    <property type="match status" value="1"/>
</dbReference>
<dbReference type="PRINTS" id="PR00723">
    <property type="entry name" value="SUBTILISIN"/>
</dbReference>
<dbReference type="InterPro" id="IPR023827">
    <property type="entry name" value="Peptidase_S8_Asp-AS"/>
</dbReference>
<dbReference type="Pfam" id="PF00082">
    <property type="entry name" value="Peptidase_S8"/>
    <property type="match status" value="1"/>
</dbReference>
<dbReference type="OrthoDB" id="9798386at2"/>
<dbReference type="Gene3D" id="3.90.1720.10">
    <property type="entry name" value="endopeptidase domain like (from Nostoc punctiforme)"/>
    <property type="match status" value="1"/>
</dbReference>
<feature type="active site" description="Charge relay system" evidence="7 8">
    <location>
        <position position="484"/>
    </location>
</feature>
<evidence type="ECO:0000313" key="13">
    <source>
        <dbReference type="EMBL" id="SHK15739.1"/>
    </source>
</evidence>
<evidence type="ECO:0000256" key="3">
    <source>
        <dbReference type="ARBA" id="ARBA00022670"/>
    </source>
</evidence>
<comment type="similarity">
    <text evidence="2 8 9">Belongs to the peptidase S8 family.</text>
</comment>
<proteinExistence type="inferred from homology"/>
<evidence type="ECO:0000256" key="9">
    <source>
        <dbReference type="RuleBase" id="RU003355"/>
    </source>
</evidence>
<evidence type="ECO:0000259" key="12">
    <source>
        <dbReference type="PROSITE" id="PS51935"/>
    </source>
</evidence>
<dbReference type="Pfam" id="PF00877">
    <property type="entry name" value="NLPC_P60"/>
    <property type="match status" value="1"/>
</dbReference>
<dbReference type="Pfam" id="PF22148">
    <property type="entry name" value="Fervidolysin_NPro-like"/>
    <property type="match status" value="1"/>
</dbReference>
<feature type="region of interest" description="Disordered" evidence="10">
    <location>
        <begin position="142"/>
        <end position="161"/>
    </location>
</feature>
<dbReference type="PROSITE" id="PS00137">
    <property type="entry name" value="SUBTILASE_HIS"/>
    <property type="match status" value="1"/>
</dbReference>
<sequence>MKRLKKNCKRILSLLMALTLLMANTAVVSAADLEANVPNVKAADSTVVDSEVTDDGVAGGEVPDGAVTDAQTTDTGETDAEVDPATESEVPENPVEAEDIEKPEEPETEENAEAAAERAAAPEELGFVPGEVIVSYETGVTPEQAETTAREQDGTVKDTLDTKDGTTTAVVEISEDTTVSEAVAAYTEDPSVKFATPNYLLELSEDTTQEVENQQASEAASNDAQVSDQSYLSQIQVPEAWRLIQGTQHGKTKVVMLDTGVDINHEDLKNILNLDESREVIVENGTYSLAPLQGDGYVNGVDTSPANKNSHGTHVAGIISAEANNQLGIAGVGSAGDNSAIDLVAVDIFSGKETTSMAHLLKGLEYAESIQARVINLSLGVQASGLSAESLELLQDACDSAAGAGITLVCAAGNYASGDNGSVATVPSDFESTISVISVDAANTKAGTSNYGTRKDVSAPGVNIYSTYDMSSFGTGYALKSGTSMAAPMVTAAAAFLYAADSGMTPEKVKEIVRSTATDIGTEGYDELTGAGLLNVEKAVQAVVPDQELEEPAAEPKTDQKDTADSKTAKTQSKTAEEPTVTLKASRSSAALSNFTETKDLKKITFAVWSKTNGKDDLRWYDATEISSGTYKSSLSLKNHKSNGTYYVHAYAQYRDGTKKFIKSTSFKVGKPAVSSISFTNKNVTNGKFTVKVAVTGASLIKEVRIPVWCSEDQNDIVWYKAVEQSDGTYAVNVNISKHKYHTGTYQAHVYVTDIFSTQRFGKAASTAMSVTKGTMSVAQIKSSGTYAVNVSGIHVPAGEKSVRFAVWSEDKGQDDIKWYAGKKAATGTYTCEFSLENHKSYGKYNIHAYAQSKSGEMLCVGNKTAKISVPAIGSIKIQNRNYAKGTFQVRLSGITNTSAVSKISVPVWCADNQSDIVWYTAKRQTDGTFLATVSVSKHKYHAGTYQVHAYVTDAFGTQRFAGKTTSDMNTTTTGIKAVDSKKTETTYVLSATSVQVPAGAKNVKFAVWGDAGGQNDLKWYTATNVGTTYQYKLPIKNHKEVGKYNVHAYVVLKSGDMQILGTTGFTVTNKITGSIDVKNVNGDNGRFTIVASGVSATSTVQRVRAAVWSADNQSDIGWYDLELQSDGTYQCIGNVSNHQYHSGTYLVHMYVTGGNWIQTHAGSTSFTIKVLSAAAVEVQKYTYVPYVYGGKDTNGWDCSGFVTWALNNCFKLNVPYRTSQMYASAGFAIDKNNMASWQPGDVLVMYNYGHVALYLGDGMIMHAADEATGTVVVPLSSWLRAEVVAVRRILS</sequence>
<dbReference type="Gene3D" id="2.60.40.3760">
    <property type="match status" value="6"/>
</dbReference>
<evidence type="ECO:0000256" key="6">
    <source>
        <dbReference type="ARBA" id="ARBA00022825"/>
    </source>
</evidence>
<evidence type="ECO:0000256" key="5">
    <source>
        <dbReference type="ARBA" id="ARBA00022807"/>
    </source>
</evidence>
<keyword evidence="5" id="KW-0788">Thiol protease</keyword>
<dbReference type="GO" id="GO:0008234">
    <property type="term" value="F:cysteine-type peptidase activity"/>
    <property type="evidence" value="ECO:0007669"/>
    <property type="project" value="UniProtKB-KW"/>
</dbReference>
<dbReference type="Gene3D" id="3.40.50.200">
    <property type="entry name" value="Peptidase S8/S53 domain"/>
    <property type="match status" value="1"/>
</dbReference>
<feature type="region of interest" description="Disordered" evidence="10">
    <location>
        <begin position="53"/>
        <end position="126"/>
    </location>
</feature>
<dbReference type="PROSITE" id="PS51935">
    <property type="entry name" value="NLPC_P60"/>
    <property type="match status" value="1"/>
</dbReference>
<dbReference type="InterPro" id="IPR036852">
    <property type="entry name" value="Peptidase_S8/S53_dom_sf"/>
</dbReference>
<keyword evidence="6 8" id="KW-0720">Serine protease</keyword>
<feature type="compositionally biased region" description="Basic and acidic residues" evidence="10">
    <location>
        <begin position="148"/>
        <end position="161"/>
    </location>
</feature>
<evidence type="ECO:0000313" key="14">
    <source>
        <dbReference type="Proteomes" id="UP000184301"/>
    </source>
</evidence>
<evidence type="ECO:0000256" key="4">
    <source>
        <dbReference type="ARBA" id="ARBA00022801"/>
    </source>
</evidence>
<keyword evidence="14" id="KW-1185">Reference proteome</keyword>
<feature type="domain" description="NlpC/P60" evidence="12">
    <location>
        <begin position="1169"/>
        <end position="1291"/>
    </location>
</feature>
<feature type="compositionally biased region" description="Low complexity" evidence="10">
    <location>
        <begin position="113"/>
        <end position="124"/>
    </location>
</feature>